<dbReference type="Gene3D" id="3.30.750.24">
    <property type="entry name" value="STAS domain"/>
    <property type="match status" value="1"/>
</dbReference>
<comment type="caution">
    <text evidence="7">The sequence shown here is derived from an EMBL/GenBank/DDBJ whole genome shotgun (WGS) entry which is preliminary data.</text>
</comment>
<keyword evidence="3 5" id="KW-1133">Transmembrane helix</keyword>
<feature type="transmembrane region" description="Helical" evidence="5">
    <location>
        <begin position="153"/>
        <end position="174"/>
    </location>
</feature>
<proteinExistence type="predicted"/>
<feature type="transmembrane region" description="Helical" evidence="5">
    <location>
        <begin position="298"/>
        <end position="318"/>
    </location>
</feature>
<evidence type="ECO:0000256" key="5">
    <source>
        <dbReference type="SAM" id="Phobius"/>
    </source>
</evidence>
<dbReference type="Pfam" id="PF00916">
    <property type="entry name" value="Sulfate_transp"/>
    <property type="match status" value="1"/>
</dbReference>
<comment type="subcellular location">
    <subcellularLocation>
        <location evidence="1">Membrane</location>
        <topology evidence="1">Multi-pass membrane protein</topology>
    </subcellularLocation>
</comment>
<evidence type="ECO:0000313" key="7">
    <source>
        <dbReference type="EMBL" id="MBU2722675.1"/>
    </source>
</evidence>
<dbReference type="EMBL" id="JABBHS010000170">
    <property type="protein sequence ID" value="MBU2722675.1"/>
    <property type="molecule type" value="Genomic_DNA"/>
</dbReference>
<dbReference type="PANTHER" id="PTHR43310:SF1">
    <property type="entry name" value="SULFATE TRANSPORTER YBAR-RELATED"/>
    <property type="match status" value="1"/>
</dbReference>
<feature type="transmembrane region" description="Helical" evidence="5">
    <location>
        <begin position="181"/>
        <end position="205"/>
    </location>
</feature>
<reference evidence="7" key="1">
    <citation type="journal article" date="2021" name="ISME J.">
        <title>Genomic evolution of the class Acidithiobacillia: deep-branching Proteobacteria living in extreme acidic conditions.</title>
        <authorList>
            <person name="Moya-Beltran A."/>
            <person name="Beard S."/>
            <person name="Rojas-Villalobos C."/>
            <person name="Issotta F."/>
            <person name="Gallardo Y."/>
            <person name="Ulloa R."/>
            <person name="Giaveno A."/>
            <person name="Degli Esposti M."/>
            <person name="Johnson D.B."/>
            <person name="Quatrini R."/>
        </authorList>
    </citation>
    <scope>NUCLEOTIDE SEQUENCE</scope>
    <source>
        <strain evidence="7">DSM 583</strain>
    </source>
</reference>
<protein>
    <submittedName>
        <fullName evidence="7">SulP family inorganic anion transporter</fullName>
    </submittedName>
</protein>
<dbReference type="AlphaFoldDB" id="A0A8X8G5N2"/>
<dbReference type="PROSITE" id="PS50801">
    <property type="entry name" value="STAS"/>
    <property type="match status" value="1"/>
</dbReference>
<feature type="domain" description="STAS" evidence="6">
    <location>
        <begin position="397"/>
        <end position="471"/>
    </location>
</feature>
<feature type="transmembrane region" description="Helical" evidence="5">
    <location>
        <begin position="225"/>
        <end position="248"/>
    </location>
</feature>
<gene>
    <name evidence="7" type="ORF">HF568_05515</name>
</gene>
<feature type="transmembrane region" description="Helical" evidence="5">
    <location>
        <begin position="269"/>
        <end position="292"/>
    </location>
</feature>
<sequence>MSETYTFSDVKTNVLSGLLIALALVPEAIAFSFVAHVPLISGLYGAFFMVLITSVFGGRPGMVSAFSGATAVVMTALMLKYGIDYVFAAVVLMGIIQILFSLAKLSKYVRIIPRQVNLGFINGLAVVIFLAQMDHFKVPSPSGAEQWMHGSQLYIMLGLVALTMVVIYLLPLLTKAIPATLAGALVTTFAVIFFHVPTTTVGNIAHLAGNFPTFRIPDVPFSWSTLYIVAPYSFILAANALIETLLTLNLIDEMTDTRGKPNKESMAQGIGNLVSGFFGATGGCALLGESIINVTNNALKRLSGVTTAIALMAIILFASHWIEQVPIAALVGVMFVVVEKTFEWSSLRFFGKLPAADVAIGILVGAMTIFVNITLAVVTGVILSALLFAWEHAKHMTIKTYDDDQGRRVYEVEGTLFFASAHEFSELFSPRNDPERVIIDFKKARIVDHSAIEAIDSLAERYRRRGKSLQLQHLSRDCLDLLHAAKDICVFEIDDPRYYIADDKIS</sequence>
<evidence type="ECO:0000259" key="6">
    <source>
        <dbReference type="PROSITE" id="PS50801"/>
    </source>
</evidence>
<evidence type="ECO:0000256" key="4">
    <source>
        <dbReference type="ARBA" id="ARBA00023136"/>
    </source>
</evidence>
<feature type="transmembrane region" description="Helical" evidence="5">
    <location>
        <begin position="362"/>
        <end position="390"/>
    </location>
</feature>
<feature type="transmembrane region" description="Helical" evidence="5">
    <location>
        <begin position="325"/>
        <end position="342"/>
    </location>
</feature>
<dbReference type="GO" id="GO:0016020">
    <property type="term" value="C:membrane"/>
    <property type="evidence" value="ECO:0007669"/>
    <property type="project" value="UniProtKB-SubCell"/>
</dbReference>
<keyword evidence="4 5" id="KW-0472">Membrane</keyword>
<feature type="transmembrane region" description="Helical" evidence="5">
    <location>
        <begin position="40"/>
        <end position="56"/>
    </location>
</feature>
<dbReference type="CDD" id="cd07042">
    <property type="entry name" value="STAS_SulP_like_sulfate_transporter"/>
    <property type="match status" value="1"/>
</dbReference>
<evidence type="ECO:0000256" key="3">
    <source>
        <dbReference type="ARBA" id="ARBA00022989"/>
    </source>
</evidence>
<dbReference type="Pfam" id="PF01740">
    <property type="entry name" value="STAS"/>
    <property type="match status" value="1"/>
</dbReference>
<feature type="transmembrane region" description="Helical" evidence="5">
    <location>
        <begin position="85"/>
        <end position="103"/>
    </location>
</feature>
<keyword evidence="2 5" id="KW-0812">Transmembrane</keyword>
<evidence type="ECO:0000313" key="8">
    <source>
        <dbReference type="Proteomes" id="UP000887300"/>
    </source>
</evidence>
<evidence type="ECO:0000256" key="1">
    <source>
        <dbReference type="ARBA" id="ARBA00004141"/>
    </source>
</evidence>
<feature type="transmembrane region" description="Helical" evidence="5">
    <location>
        <begin position="115"/>
        <end position="133"/>
    </location>
</feature>
<dbReference type="InterPro" id="IPR002645">
    <property type="entry name" value="STAS_dom"/>
</dbReference>
<name>A0A8X8G5N2_ACIFI</name>
<dbReference type="InterPro" id="IPR011547">
    <property type="entry name" value="SLC26A/SulP_dom"/>
</dbReference>
<dbReference type="Proteomes" id="UP000887300">
    <property type="component" value="Unassembled WGS sequence"/>
</dbReference>
<dbReference type="InterPro" id="IPR052706">
    <property type="entry name" value="Membrane-Transporter-like"/>
</dbReference>
<organism evidence="7 8">
    <name type="scientific">Acidithiobacillus ferridurans</name>
    <dbReference type="NCBI Taxonomy" id="1232575"/>
    <lineage>
        <taxon>Bacteria</taxon>
        <taxon>Pseudomonadati</taxon>
        <taxon>Pseudomonadota</taxon>
        <taxon>Acidithiobacillia</taxon>
        <taxon>Acidithiobacillales</taxon>
        <taxon>Acidithiobacillaceae</taxon>
        <taxon>Acidithiobacillus</taxon>
    </lineage>
</organism>
<dbReference type="RefSeq" id="WP_163058068.1">
    <property type="nucleotide sequence ID" value="NZ_CP134225.1"/>
</dbReference>
<accession>A0A8X8G5N2</accession>
<evidence type="ECO:0000256" key="2">
    <source>
        <dbReference type="ARBA" id="ARBA00022692"/>
    </source>
</evidence>
<dbReference type="SUPFAM" id="SSF52091">
    <property type="entry name" value="SpoIIaa-like"/>
    <property type="match status" value="1"/>
</dbReference>
<dbReference type="PANTHER" id="PTHR43310">
    <property type="entry name" value="SULFATE TRANSPORTER YBAR-RELATED"/>
    <property type="match status" value="1"/>
</dbReference>
<dbReference type="InterPro" id="IPR036513">
    <property type="entry name" value="STAS_dom_sf"/>
</dbReference>